<feature type="binding site" evidence="3">
    <location>
        <position position="23"/>
    </location>
    <ligand>
        <name>GTP</name>
        <dbReference type="ChEBI" id="CHEBI:37565"/>
    </ligand>
</feature>
<feature type="domain" description="MobA-like NTP transferase" evidence="5">
    <location>
        <begin position="7"/>
        <end position="160"/>
    </location>
</feature>
<comment type="cofactor">
    <cofactor evidence="3">
        <name>Mg(2+)</name>
        <dbReference type="ChEBI" id="CHEBI:18420"/>
    </cofactor>
</comment>
<keyword evidence="3" id="KW-0963">Cytoplasm</keyword>
<dbReference type="RefSeq" id="WP_390469917.1">
    <property type="nucleotide sequence ID" value="NZ_BAABXL010000001.1"/>
</dbReference>
<evidence type="ECO:0000313" key="6">
    <source>
        <dbReference type="EMBL" id="GAA6269016.1"/>
    </source>
</evidence>
<dbReference type="Pfam" id="PF12804">
    <property type="entry name" value="NTP_transf_3"/>
    <property type="match status" value="1"/>
</dbReference>
<dbReference type="SUPFAM" id="SSF53448">
    <property type="entry name" value="Nucleotide-diphospho-sugar transferases"/>
    <property type="match status" value="1"/>
</dbReference>
<dbReference type="Gene3D" id="3.40.50.300">
    <property type="entry name" value="P-loop containing nucleotide triphosphate hydrolases"/>
    <property type="match status" value="1"/>
</dbReference>
<keyword evidence="3" id="KW-0808">Transferase</keyword>
<dbReference type="NCBIfam" id="TIGR00176">
    <property type="entry name" value="mobB"/>
    <property type="match status" value="1"/>
</dbReference>
<feature type="binding site" evidence="3">
    <location>
        <begin position="10"/>
        <end position="12"/>
    </location>
    <ligand>
        <name>GTP</name>
        <dbReference type="ChEBI" id="CHEBI:37565"/>
    </ligand>
</feature>
<evidence type="ECO:0000256" key="3">
    <source>
        <dbReference type="HAMAP-Rule" id="MF_00316"/>
    </source>
</evidence>
<sequence>MTMEWGCVLLKGGSGSRMGNQDKSKLLWQGETFGSRIQRELKALGKPCFVSEAEGEAEGMGSWPSIPDRISQLSLFTSAGPMGGIWSCLRECCGERESLNGLFFVPCDMPFFRREMALYLAKACKEEDAVVWRTRDGRLHPVCAFYSKRAIPVLEERLKAGHFRMGEFLDRLNVRILDTRTVHIPDSWFSNVNSPKAYENLKVRETPPVLAVSGRKNTGKTALAEAIVKELSRRGLKTAVIKHDGHDFIPDVPGTDSYRMKAAGACGTAVYSDRRFSVIKEEKKEVHDFFSFFPEADLILLEGQKYSAYPKLETLRSAISVQPVCRPETVLAYVTDWADEKKGNIWNINRQDASAGPEAPPVLGFKDMDFILELVIGFMDRPAQKNKKER</sequence>
<dbReference type="CDD" id="cd02503">
    <property type="entry name" value="MobA"/>
    <property type="match status" value="1"/>
</dbReference>
<proteinExistence type="inferred from homology"/>
<keyword evidence="2 3" id="KW-0501">Molybdenum cofactor biosynthesis</keyword>
<dbReference type="HAMAP" id="MF_00316">
    <property type="entry name" value="MobA"/>
    <property type="match status" value="1"/>
</dbReference>
<feature type="binding site" evidence="3">
    <location>
        <position position="68"/>
    </location>
    <ligand>
        <name>GTP</name>
        <dbReference type="ChEBI" id="CHEBI:37565"/>
    </ligand>
</feature>
<dbReference type="PANTHER" id="PTHR40072">
    <property type="entry name" value="MOLYBDOPTERIN-GUANINE DINUCLEOTIDE BIOSYNTHESIS ADAPTER PROTEIN-RELATED"/>
    <property type="match status" value="1"/>
</dbReference>
<dbReference type="InterPro" id="IPR013482">
    <property type="entry name" value="Molybde_CF_guanTrfase"/>
</dbReference>
<keyword evidence="3" id="KW-0547">Nucleotide-binding</keyword>
<dbReference type="PANTHER" id="PTHR40072:SF1">
    <property type="entry name" value="MOLYBDOPTERIN-GUANINE DINUCLEOTIDE BIOSYNTHESIS ADAPTER PROTEIN"/>
    <property type="match status" value="1"/>
</dbReference>
<evidence type="ECO:0000313" key="7">
    <source>
        <dbReference type="Proteomes" id="UP001600894"/>
    </source>
</evidence>
<accession>A0ABQ0AYA7</accession>
<dbReference type="InterPro" id="IPR025877">
    <property type="entry name" value="MobA-like_NTP_Trfase"/>
</dbReference>
<evidence type="ECO:0000259" key="4">
    <source>
        <dbReference type="Pfam" id="PF03205"/>
    </source>
</evidence>
<name>A0ABQ0AYA7_9FIRM</name>
<dbReference type="Gene3D" id="3.90.550.10">
    <property type="entry name" value="Spore Coat Polysaccharide Biosynthesis Protein SpsA, Chain A"/>
    <property type="match status" value="1"/>
</dbReference>
<dbReference type="CDD" id="cd03116">
    <property type="entry name" value="MobB"/>
    <property type="match status" value="1"/>
</dbReference>
<dbReference type="SUPFAM" id="SSF52540">
    <property type="entry name" value="P-loop containing nucleoside triphosphate hydrolases"/>
    <property type="match status" value="1"/>
</dbReference>
<dbReference type="InterPro" id="IPR052539">
    <property type="entry name" value="MGD_biosynthesis_adapter"/>
</dbReference>
<dbReference type="Proteomes" id="UP001600894">
    <property type="component" value="Unassembled WGS sequence"/>
</dbReference>
<reference evidence="6 7" key="1">
    <citation type="submission" date="2024-04" db="EMBL/GenBank/DDBJ databases">
        <title>Defined microbial consortia suppress multidrug-resistant proinflammatory Enterobacteriaceae via ecological control.</title>
        <authorList>
            <person name="Furuichi M."/>
            <person name="Kawaguchi T."/>
            <person name="Pust M."/>
            <person name="Yasuma K."/>
            <person name="Plichta D."/>
            <person name="Hasegawa N."/>
            <person name="Ohya T."/>
            <person name="Bhattarai S."/>
            <person name="Sasajima S."/>
            <person name="Aoto Y."/>
            <person name="Tuganbaev T."/>
            <person name="Yaginuma M."/>
            <person name="Ueda M."/>
            <person name="Okahashi N."/>
            <person name="Amafuji K."/>
            <person name="Kiridooshi Y."/>
            <person name="Sugita K."/>
            <person name="Strazar M."/>
            <person name="Skelly A."/>
            <person name="Suda W."/>
            <person name="Hattori M."/>
            <person name="Nakamoto N."/>
            <person name="Caballero S."/>
            <person name="Norman J."/>
            <person name="Olle B."/>
            <person name="Tanoue T."/>
            <person name="Arita M."/>
            <person name="Bucci V."/>
            <person name="Atarashi K."/>
            <person name="Xavier R."/>
            <person name="Honda K."/>
        </authorList>
    </citation>
    <scope>NUCLEOTIDE SEQUENCE [LARGE SCALE GENOMIC DNA]</scope>
    <source>
        <strain evidence="7">f13</strain>
    </source>
</reference>
<dbReference type="EMBL" id="BAABXL010000001">
    <property type="protein sequence ID" value="GAA6269016.1"/>
    <property type="molecule type" value="Genomic_DNA"/>
</dbReference>
<evidence type="ECO:0000256" key="1">
    <source>
        <dbReference type="ARBA" id="ARBA00023134"/>
    </source>
</evidence>
<organism evidence="6 7">
    <name type="scientific">Enterocloster alcoholdehydrogenati</name>
    <dbReference type="NCBI Taxonomy" id="2547410"/>
    <lineage>
        <taxon>Bacteria</taxon>
        <taxon>Bacillati</taxon>
        <taxon>Bacillota</taxon>
        <taxon>Clostridia</taxon>
        <taxon>Lachnospirales</taxon>
        <taxon>Lachnospiraceae</taxon>
        <taxon>Enterocloster</taxon>
    </lineage>
</organism>
<dbReference type="EC" id="2.7.7.77" evidence="3"/>
<dbReference type="InterPro" id="IPR027417">
    <property type="entry name" value="P-loop_NTPase"/>
</dbReference>
<comment type="subcellular location">
    <subcellularLocation>
        <location evidence="3">Cytoplasm</location>
    </subcellularLocation>
</comment>
<comment type="domain">
    <text evidence="3">The N-terminal domain determines nucleotide recognition and specific binding, while the C-terminal domain determines the specific binding to the target protein.</text>
</comment>
<dbReference type="InterPro" id="IPR029044">
    <property type="entry name" value="Nucleotide-diphossugar_trans"/>
</dbReference>
<keyword evidence="3" id="KW-0460">Magnesium</keyword>
<evidence type="ECO:0000256" key="2">
    <source>
        <dbReference type="ARBA" id="ARBA00023150"/>
    </source>
</evidence>
<comment type="caution">
    <text evidence="6">The sequence shown here is derived from an EMBL/GenBank/DDBJ whole genome shotgun (WGS) entry which is preliminary data.</text>
</comment>
<feature type="binding site" evidence="3">
    <location>
        <position position="108"/>
    </location>
    <ligand>
        <name>GTP</name>
        <dbReference type="ChEBI" id="CHEBI:37565"/>
    </ligand>
</feature>
<keyword evidence="3" id="KW-0479">Metal-binding</keyword>
<gene>
    <name evidence="3" type="primary">mobA</name>
    <name evidence="6" type="ORF">F130042H8_20760</name>
</gene>
<protein>
    <recommendedName>
        <fullName evidence="3">Probable molybdenum cofactor guanylyltransferase</fullName>
        <shortName evidence="3">MoCo guanylyltransferase</shortName>
        <ecNumber evidence="3">2.7.7.77</ecNumber>
    </recommendedName>
    <alternativeName>
        <fullName evidence="3">GTP:molybdopterin guanylyltransferase</fullName>
    </alternativeName>
    <alternativeName>
        <fullName evidence="3">Mo-MPT guanylyltransferase</fullName>
    </alternativeName>
    <alternativeName>
        <fullName evidence="3">Molybdopterin guanylyltransferase</fullName>
    </alternativeName>
    <alternativeName>
        <fullName evidence="3">Molybdopterin-guanine dinucleotide synthase</fullName>
        <shortName evidence="3">MGD synthase</shortName>
    </alternativeName>
</protein>
<evidence type="ECO:0000259" key="5">
    <source>
        <dbReference type="Pfam" id="PF12804"/>
    </source>
</evidence>
<keyword evidence="7" id="KW-1185">Reference proteome</keyword>
<feature type="binding site" evidence="3">
    <location>
        <position position="108"/>
    </location>
    <ligand>
        <name>Mg(2+)</name>
        <dbReference type="ChEBI" id="CHEBI:18420"/>
    </ligand>
</feature>
<feature type="domain" description="Molybdopterin-guanine dinucleotide biosynthesis protein B (MobB)" evidence="4">
    <location>
        <begin position="209"/>
        <end position="336"/>
    </location>
</feature>
<comment type="catalytic activity">
    <reaction evidence="3">
        <text>Mo-molybdopterin + GTP + H(+) = Mo-molybdopterin guanine dinucleotide + diphosphate</text>
        <dbReference type="Rhea" id="RHEA:34243"/>
        <dbReference type="ChEBI" id="CHEBI:15378"/>
        <dbReference type="ChEBI" id="CHEBI:33019"/>
        <dbReference type="ChEBI" id="CHEBI:37565"/>
        <dbReference type="ChEBI" id="CHEBI:71302"/>
        <dbReference type="ChEBI" id="CHEBI:71310"/>
        <dbReference type="EC" id="2.7.7.77"/>
    </reaction>
</comment>
<dbReference type="Pfam" id="PF03205">
    <property type="entry name" value="MobB"/>
    <property type="match status" value="1"/>
</dbReference>
<comment type="caution">
    <text evidence="3">Lacks conserved residue(s) required for the propagation of feature annotation.</text>
</comment>
<dbReference type="InterPro" id="IPR004435">
    <property type="entry name" value="MobB_dom"/>
</dbReference>
<comment type="function">
    <text evidence="3">Transfers a GMP moiety from GTP to Mo-molybdopterin (Mo-MPT) cofactor (Moco or molybdenum cofactor) to form Mo-molybdopterin guanine dinucleotide (Mo-MGD) cofactor.</text>
</comment>
<keyword evidence="1 3" id="KW-0342">GTP-binding</keyword>
<comment type="similarity">
    <text evidence="3">Belongs to the MobA family.</text>
</comment>